<feature type="region of interest" description="Disordered" evidence="1">
    <location>
        <begin position="90"/>
        <end position="195"/>
    </location>
</feature>
<evidence type="ECO:0000256" key="1">
    <source>
        <dbReference type="SAM" id="MobiDB-lite"/>
    </source>
</evidence>
<reference evidence="2 3" key="1">
    <citation type="submission" date="2024-03" db="EMBL/GenBank/DDBJ databases">
        <title>The complete genome of Streptomyces sirii sp.nov.</title>
        <authorList>
            <person name="Zakalyukina Y.V."/>
            <person name="Belik A.R."/>
            <person name="Biryukov M.V."/>
            <person name="Baturina O.A."/>
            <person name="Kabilov M.R."/>
        </authorList>
    </citation>
    <scope>NUCLEOTIDE SEQUENCE [LARGE SCALE GENOMIC DNA]</scope>
    <source>
        <strain evidence="2 3">BP-8</strain>
    </source>
</reference>
<proteinExistence type="predicted"/>
<protein>
    <submittedName>
        <fullName evidence="2">DUF475 domain-containing protein</fullName>
    </submittedName>
</protein>
<dbReference type="Proteomes" id="UP001626628">
    <property type="component" value="Chromosome"/>
</dbReference>
<dbReference type="RefSeq" id="WP_407288171.1">
    <property type="nucleotide sequence ID" value="NZ_CP147982.1"/>
</dbReference>
<gene>
    <name evidence="2" type="ORF">WAB15_30445</name>
</gene>
<dbReference type="InterPro" id="IPR007427">
    <property type="entry name" value="DUF475"/>
</dbReference>
<keyword evidence="3" id="KW-1185">Reference proteome</keyword>
<sequence>MVGRLRGDRVRRIRSPTAYLVCQGTLDHYVCLVHSAHDAIGALRVIRMATFQQEIQRSDHRPRGRLLIAWCFGSSVRRNRAPAITEIETAGASQELPRGLDSRPSERYDAPPESASNEREDVSRPPSRSRGRARSSPAYRCAKPQVRHVARASDTLHVADFGKQVEHARPRQGNPEEPAAQPCFSARSRMTTHST</sequence>
<accession>A0ABZ2QUL4</accession>
<dbReference type="Pfam" id="PF04332">
    <property type="entry name" value="DUF475"/>
    <property type="match status" value="1"/>
</dbReference>
<feature type="compositionally biased region" description="Basic and acidic residues" evidence="1">
    <location>
        <begin position="98"/>
        <end position="123"/>
    </location>
</feature>
<evidence type="ECO:0000313" key="2">
    <source>
        <dbReference type="EMBL" id="WXK79971.1"/>
    </source>
</evidence>
<dbReference type="EMBL" id="CP147982">
    <property type="protein sequence ID" value="WXK79971.1"/>
    <property type="molecule type" value="Genomic_DNA"/>
</dbReference>
<name>A0ABZ2QUL4_9ACTN</name>
<organism evidence="2 3">
    <name type="scientific">Streptomyces sirii</name>
    <dbReference type="NCBI Taxonomy" id="3127701"/>
    <lineage>
        <taxon>Bacteria</taxon>
        <taxon>Bacillati</taxon>
        <taxon>Actinomycetota</taxon>
        <taxon>Actinomycetes</taxon>
        <taxon>Kitasatosporales</taxon>
        <taxon>Streptomycetaceae</taxon>
        <taxon>Streptomyces</taxon>
    </lineage>
</organism>
<evidence type="ECO:0000313" key="3">
    <source>
        <dbReference type="Proteomes" id="UP001626628"/>
    </source>
</evidence>